<organism evidence="1 2">
    <name type="scientific">Tistrella mobilis</name>
    <dbReference type="NCBI Taxonomy" id="171437"/>
    <lineage>
        <taxon>Bacteria</taxon>
        <taxon>Pseudomonadati</taxon>
        <taxon>Pseudomonadota</taxon>
        <taxon>Alphaproteobacteria</taxon>
        <taxon>Geminicoccales</taxon>
        <taxon>Geminicoccaceae</taxon>
        <taxon>Tistrella</taxon>
    </lineage>
</organism>
<feature type="non-terminal residue" evidence="1">
    <location>
        <position position="1"/>
    </location>
</feature>
<evidence type="ECO:0000313" key="1">
    <source>
        <dbReference type="EMBL" id="HAE46331.1"/>
    </source>
</evidence>
<sequence>WRVATAVDTSLLADRLRAIDADIIEACFDAQGDAQALADHLLSLYGRPALALSVAVPPLLAEGIVDGGLTLRRAVRIGSTVRVTYPRYGLAAGRNMVLVGVSEDWAAGRWVLTLWGPS</sequence>
<dbReference type="EMBL" id="DMAI01000044">
    <property type="protein sequence ID" value="HAE46331.1"/>
    <property type="molecule type" value="Genomic_DNA"/>
</dbReference>
<dbReference type="AlphaFoldDB" id="A0A3B9IEP4"/>
<evidence type="ECO:0000313" key="2">
    <source>
        <dbReference type="Proteomes" id="UP000257706"/>
    </source>
</evidence>
<proteinExistence type="predicted"/>
<reference evidence="1 2" key="1">
    <citation type="journal article" date="2018" name="Nat. Biotechnol.">
        <title>A standardized bacterial taxonomy based on genome phylogeny substantially revises the tree of life.</title>
        <authorList>
            <person name="Parks D.H."/>
            <person name="Chuvochina M."/>
            <person name="Waite D.W."/>
            <person name="Rinke C."/>
            <person name="Skarshewski A."/>
            <person name="Chaumeil P.A."/>
            <person name="Hugenholtz P."/>
        </authorList>
    </citation>
    <scope>NUCLEOTIDE SEQUENCE [LARGE SCALE GENOMIC DNA]</scope>
    <source>
        <strain evidence="1">UBA8739</strain>
    </source>
</reference>
<protein>
    <submittedName>
        <fullName evidence="1">Uncharacterized protein</fullName>
    </submittedName>
</protein>
<comment type="caution">
    <text evidence="1">The sequence shown here is derived from an EMBL/GenBank/DDBJ whole genome shotgun (WGS) entry which is preliminary data.</text>
</comment>
<accession>A0A3B9IEP4</accession>
<gene>
    <name evidence="1" type="ORF">DCK97_02825</name>
</gene>
<dbReference type="Proteomes" id="UP000257706">
    <property type="component" value="Unassembled WGS sequence"/>
</dbReference>
<name>A0A3B9IEP4_9PROT</name>